<evidence type="ECO:0000313" key="2">
    <source>
        <dbReference type="EMBL" id="LAB35186.1"/>
    </source>
</evidence>
<reference evidence="2" key="1">
    <citation type="submission" date="2017-07" db="EMBL/GenBank/DDBJ databases">
        <authorList>
            <person name="Mikheyev A."/>
            <person name="Grau M."/>
        </authorList>
    </citation>
    <scope>NUCLEOTIDE SEQUENCE</scope>
    <source>
        <tissue evidence="2">Venom_gland</tissue>
    </source>
</reference>
<dbReference type="EMBL" id="IACM01115826">
    <property type="protein sequence ID" value="LAB35186.1"/>
    <property type="molecule type" value="Transcribed_RNA"/>
</dbReference>
<dbReference type="Gene3D" id="3.30.70.2760">
    <property type="match status" value="1"/>
</dbReference>
<organism evidence="2">
    <name type="scientific">Micrurus spixii</name>
    <name type="common">Amazon coral snake</name>
    <dbReference type="NCBI Taxonomy" id="129469"/>
    <lineage>
        <taxon>Eukaryota</taxon>
        <taxon>Metazoa</taxon>
        <taxon>Chordata</taxon>
        <taxon>Craniata</taxon>
        <taxon>Vertebrata</taxon>
        <taxon>Euteleostomi</taxon>
        <taxon>Lepidosauria</taxon>
        <taxon>Squamata</taxon>
        <taxon>Bifurcata</taxon>
        <taxon>Unidentata</taxon>
        <taxon>Episquamata</taxon>
        <taxon>Toxicofera</taxon>
        <taxon>Serpentes</taxon>
        <taxon>Colubroidea</taxon>
        <taxon>Elapidae</taxon>
        <taxon>Elapinae</taxon>
        <taxon>Micrurus</taxon>
    </lineage>
</organism>
<reference evidence="2" key="2">
    <citation type="submission" date="2017-11" db="EMBL/GenBank/DDBJ databases">
        <title>Coralsnake Venomics: Analyses of Venom Gland Transcriptomes and Proteomes of Six Brazilian Taxa.</title>
        <authorList>
            <person name="Aird S.D."/>
            <person name="Jorge da Silva N."/>
            <person name="Qiu L."/>
            <person name="Villar-Briones A."/>
            <person name="Aparecida-Saddi V."/>
            <person name="Campos-Telles M.P."/>
            <person name="Grau M."/>
            <person name="Mikheyev A.S."/>
        </authorList>
    </citation>
    <scope>NUCLEOTIDE SEQUENCE</scope>
    <source>
        <tissue evidence="2">Venom_gland</tissue>
    </source>
</reference>
<accession>A0A2D4MR23</accession>
<protein>
    <submittedName>
        <fullName evidence="2">Uncharacterized protein</fullName>
    </submittedName>
</protein>
<sequence length="114" mass="13180">MSFNYLFLTAWERSGKSLKLSVLIISIFKVSKLLPEKFAEQIIRVYCKKTDTKIIEAATKYFVQWCMDKDFSKPMDGDVVAPELTPMKKGWNKDDENQDSNRNSSGLNCKVKLF</sequence>
<evidence type="ECO:0000256" key="1">
    <source>
        <dbReference type="SAM" id="MobiDB-lite"/>
    </source>
</evidence>
<dbReference type="AlphaFoldDB" id="A0A2D4MR23"/>
<feature type="region of interest" description="Disordered" evidence="1">
    <location>
        <begin position="82"/>
        <end position="107"/>
    </location>
</feature>
<name>A0A2D4MR23_9SAUR</name>
<proteinExistence type="predicted"/>